<evidence type="ECO:0000256" key="8">
    <source>
        <dbReference type="ARBA" id="ARBA00022741"/>
    </source>
</evidence>
<evidence type="ECO:0000256" key="14">
    <source>
        <dbReference type="ARBA" id="ARBA00023170"/>
    </source>
</evidence>
<dbReference type="Gene3D" id="2.90.10.10">
    <property type="entry name" value="Bulb-type lectin domain"/>
    <property type="match status" value="1"/>
</dbReference>
<dbReference type="HOGENOM" id="CLU_000288_116_2_1"/>
<dbReference type="Gramene" id="ORGLA06G0040300.1">
    <property type="protein sequence ID" value="ORGLA06G0040300.1"/>
    <property type="gene ID" value="ORGLA06G0040300"/>
</dbReference>
<feature type="chain" id="PRO_5003649381" description="non-specific serine/threonine protein kinase" evidence="19">
    <location>
        <begin position="23"/>
        <end position="631"/>
    </location>
</feature>
<keyword evidence="13" id="KW-1015">Disulfide bond</keyword>
<keyword evidence="14" id="KW-0675">Receptor</keyword>
<feature type="signal peptide" evidence="19">
    <location>
        <begin position="1"/>
        <end position="22"/>
    </location>
</feature>
<keyword evidence="15" id="KW-0325">Glycoprotein</keyword>
<keyword evidence="9" id="KW-0418">Kinase</keyword>
<dbReference type="SUPFAM" id="SSF56112">
    <property type="entry name" value="Protein kinase-like (PK-like)"/>
    <property type="match status" value="1"/>
</dbReference>
<dbReference type="CDD" id="cd00028">
    <property type="entry name" value="B_lectin"/>
    <property type="match status" value="1"/>
</dbReference>
<dbReference type="EC" id="2.7.11.1" evidence="2"/>
<dbReference type="FunFam" id="3.30.200.20:FF:000059">
    <property type="entry name" value="S-receptor-like serine/threonine-protein kinase"/>
    <property type="match status" value="1"/>
</dbReference>
<evidence type="ECO:0000256" key="1">
    <source>
        <dbReference type="ARBA" id="ARBA00004479"/>
    </source>
</evidence>
<evidence type="ECO:0000256" key="17">
    <source>
        <dbReference type="ARBA" id="ARBA00048679"/>
    </source>
</evidence>
<dbReference type="STRING" id="4538.I1PZU0"/>
<organism evidence="22 23">
    <name type="scientific">Oryza glaberrima</name>
    <name type="common">African rice</name>
    <dbReference type="NCBI Taxonomy" id="4538"/>
    <lineage>
        <taxon>Eukaryota</taxon>
        <taxon>Viridiplantae</taxon>
        <taxon>Streptophyta</taxon>
        <taxon>Embryophyta</taxon>
        <taxon>Tracheophyta</taxon>
        <taxon>Spermatophyta</taxon>
        <taxon>Magnoliopsida</taxon>
        <taxon>Liliopsida</taxon>
        <taxon>Poales</taxon>
        <taxon>Poaceae</taxon>
        <taxon>BOP clade</taxon>
        <taxon>Oryzoideae</taxon>
        <taxon>Oryzeae</taxon>
        <taxon>Oryzinae</taxon>
        <taxon>Oryza</taxon>
    </lineage>
</organism>
<comment type="catalytic activity">
    <reaction evidence="17">
        <text>L-seryl-[protein] + ATP = O-phospho-L-seryl-[protein] + ADP + H(+)</text>
        <dbReference type="Rhea" id="RHEA:17989"/>
        <dbReference type="Rhea" id="RHEA-COMP:9863"/>
        <dbReference type="Rhea" id="RHEA-COMP:11604"/>
        <dbReference type="ChEBI" id="CHEBI:15378"/>
        <dbReference type="ChEBI" id="CHEBI:29999"/>
        <dbReference type="ChEBI" id="CHEBI:30616"/>
        <dbReference type="ChEBI" id="CHEBI:83421"/>
        <dbReference type="ChEBI" id="CHEBI:456216"/>
        <dbReference type="EC" id="2.7.11.1"/>
    </reaction>
</comment>
<keyword evidence="10 18" id="KW-0067">ATP-binding</keyword>
<dbReference type="PROSITE" id="PS50011">
    <property type="entry name" value="PROTEIN_KINASE_DOM"/>
    <property type="match status" value="1"/>
</dbReference>
<dbReference type="SMART" id="SM00220">
    <property type="entry name" value="S_TKc"/>
    <property type="match status" value="1"/>
</dbReference>
<evidence type="ECO:0000313" key="22">
    <source>
        <dbReference type="EnsemblPlants" id="ORGLA06G0040300.1"/>
    </source>
</evidence>
<evidence type="ECO:0000256" key="2">
    <source>
        <dbReference type="ARBA" id="ARBA00012513"/>
    </source>
</evidence>
<feature type="domain" description="Bulb-type lectin" evidence="21">
    <location>
        <begin position="31"/>
        <end position="150"/>
    </location>
</feature>
<dbReference type="Gene3D" id="3.30.200.20">
    <property type="entry name" value="Phosphorylase Kinase, domain 1"/>
    <property type="match status" value="1"/>
</dbReference>
<comment type="catalytic activity">
    <reaction evidence="16">
        <text>L-threonyl-[protein] + ATP = O-phospho-L-threonyl-[protein] + ADP + H(+)</text>
        <dbReference type="Rhea" id="RHEA:46608"/>
        <dbReference type="Rhea" id="RHEA-COMP:11060"/>
        <dbReference type="Rhea" id="RHEA-COMP:11605"/>
        <dbReference type="ChEBI" id="CHEBI:15378"/>
        <dbReference type="ChEBI" id="CHEBI:30013"/>
        <dbReference type="ChEBI" id="CHEBI:30616"/>
        <dbReference type="ChEBI" id="CHEBI:61977"/>
        <dbReference type="ChEBI" id="CHEBI:456216"/>
        <dbReference type="EC" id="2.7.11.1"/>
    </reaction>
</comment>
<dbReference type="GO" id="GO:0004674">
    <property type="term" value="F:protein serine/threonine kinase activity"/>
    <property type="evidence" value="ECO:0007669"/>
    <property type="project" value="UniProtKB-KW"/>
</dbReference>
<dbReference type="SUPFAM" id="SSF51110">
    <property type="entry name" value="alpha-D-mannose-specific plant lectins"/>
    <property type="match status" value="1"/>
</dbReference>
<dbReference type="InterPro" id="IPR008271">
    <property type="entry name" value="Ser/Thr_kinase_AS"/>
</dbReference>
<evidence type="ECO:0000313" key="23">
    <source>
        <dbReference type="Proteomes" id="UP000007306"/>
    </source>
</evidence>
<evidence type="ECO:0000256" key="19">
    <source>
        <dbReference type="SAM" id="SignalP"/>
    </source>
</evidence>
<evidence type="ECO:0000256" key="15">
    <source>
        <dbReference type="ARBA" id="ARBA00023180"/>
    </source>
</evidence>
<keyword evidence="7 19" id="KW-0732">Signal</keyword>
<evidence type="ECO:0000256" key="5">
    <source>
        <dbReference type="ARBA" id="ARBA00022679"/>
    </source>
</evidence>
<keyword evidence="4" id="KW-0245">EGF-like domain</keyword>
<dbReference type="PROSITE" id="PS00108">
    <property type="entry name" value="PROTEIN_KINASE_ST"/>
    <property type="match status" value="1"/>
</dbReference>
<dbReference type="PROSITE" id="PS50927">
    <property type="entry name" value="BULB_LECTIN"/>
    <property type="match status" value="1"/>
</dbReference>
<dbReference type="FunFam" id="1.10.510.10:FF:000302">
    <property type="entry name" value="Serine/threonine-protein kinase"/>
    <property type="match status" value="1"/>
</dbReference>
<keyword evidence="5" id="KW-0808">Transferase</keyword>
<protein>
    <recommendedName>
        <fullName evidence="2">non-specific serine/threonine protein kinase</fullName>
        <ecNumber evidence="2">2.7.11.1</ecNumber>
    </recommendedName>
</protein>
<dbReference type="InterPro" id="IPR001480">
    <property type="entry name" value="Bulb-type_lectin_dom"/>
</dbReference>
<evidence type="ECO:0000256" key="13">
    <source>
        <dbReference type="ARBA" id="ARBA00023157"/>
    </source>
</evidence>
<evidence type="ECO:0000256" key="4">
    <source>
        <dbReference type="ARBA" id="ARBA00022536"/>
    </source>
</evidence>
<comment type="subcellular location">
    <subcellularLocation>
        <location evidence="1">Membrane</location>
        <topology evidence="1">Single-pass type I membrane protein</topology>
    </subcellularLocation>
</comment>
<dbReference type="InterPro" id="IPR017441">
    <property type="entry name" value="Protein_kinase_ATP_BS"/>
</dbReference>
<accession>I1PZU0</accession>
<sequence length="631" mass="70652">MRGVSIFTTAISFLLPLTIALAEDQRSSLARGSSISIQDDTTTTILVSPHGHFSCGFYKVATNAFTFSIWFSRSSEKTVAWTANRDAPVNGKGSRLTFRRDGSLALVDYNGAVVWSTNTTATSASRAELDNSGNLIVMDQAGHRLWKSFDSPTDTLLPLQPMTRDTKLVSASARGLPYSGLYTFFFDSNNILSIIYNGPETSSIYWPNPYERSWENGRTTYNSSQYGILNQEGMFLASDKLHYLKFSKEASSSQLLASKPSHICKVTEKDAYPSSQMFEGSNSKFKFGYFLSSALTLLVVEVILVTVGCWATYKWGRRPEIRDEGYTIISSQFRRFSYKELEKATGFFQEELGSGGSGAVYKGILDDNRKVAVKKLNDVIHGEQEFRSELSIIGRVYHMNLVRIWGFCAEKTHKLLVSEFVENGSLDRVLSNHQSVFPVLPWSQRYNIALGVAKGLAYLHHECLEWIVHCDVKPENILLDKDFEPKIADFGLVKLLNRGPSTNILSRVHGTRGYIAPEWALNLPITGKADVYSYGVVLLELVKGNKVSRWVVDGEEEVELAVKRTVDILKEKLASGDQSWLLDFVDCRLNGEFNYSQAALVLNTAVSCLDEDRRKRPSMNSVVEILLSLME</sequence>
<evidence type="ECO:0000256" key="18">
    <source>
        <dbReference type="PROSITE-ProRule" id="PRU10141"/>
    </source>
</evidence>
<keyword evidence="23" id="KW-1185">Reference proteome</keyword>
<dbReference type="InterPro" id="IPR036426">
    <property type="entry name" value="Bulb-type_lectin_dom_sf"/>
</dbReference>
<evidence type="ECO:0000256" key="6">
    <source>
        <dbReference type="ARBA" id="ARBA00022692"/>
    </source>
</evidence>
<dbReference type="PANTHER" id="PTHR47974:SF31">
    <property type="entry name" value="RECEPTOR-LIKE SERINE_THREONINE-PROTEIN KINASE"/>
    <property type="match status" value="1"/>
</dbReference>
<dbReference type="CDD" id="cd14066">
    <property type="entry name" value="STKc_IRAK"/>
    <property type="match status" value="1"/>
</dbReference>
<keyword evidence="12" id="KW-0472">Membrane</keyword>
<dbReference type="eggNOG" id="ENOG502QRH4">
    <property type="taxonomic scope" value="Eukaryota"/>
</dbReference>
<dbReference type="EnsemblPlants" id="ORGLA06G0040300.1">
    <property type="protein sequence ID" value="ORGLA06G0040300.1"/>
    <property type="gene ID" value="ORGLA06G0040300"/>
</dbReference>
<dbReference type="FunFam" id="2.90.10.10:FF:000007">
    <property type="entry name" value="Serine/threonine-protein kinase"/>
    <property type="match status" value="1"/>
</dbReference>
<evidence type="ECO:0000256" key="9">
    <source>
        <dbReference type="ARBA" id="ARBA00022777"/>
    </source>
</evidence>
<dbReference type="AlphaFoldDB" id="I1PZU0"/>
<reference evidence="22" key="1">
    <citation type="submission" date="2015-06" db="UniProtKB">
        <authorList>
            <consortium name="EnsemblPlants"/>
        </authorList>
    </citation>
    <scope>IDENTIFICATION</scope>
</reference>
<dbReference type="Gene3D" id="1.10.510.10">
    <property type="entry name" value="Transferase(Phosphotransferase) domain 1"/>
    <property type="match status" value="1"/>
</dbReference>
<evidence type="ECO:0000256" key="7">
    <source>
        <dbReference type="ARBA" id="ARBA00022729"/>
    </source>
</evidence>
<feature type="binding site" evidence="18">
    <location>
        <position position="375"/>
    </location>
    <ligand>
        <name>ATP</name>
        <dbReference type="ChEBI" id="CHEBI:30616"/>
    </ligand>
</feature>
<keyword evidence="8 18" id="KW-0547">Nucleotide-binding</keyword>
<keyword evidence="3" id="KW-0723">Serine/threonine-protein kinase</keyword>
<evidence type="ECO:0000259" key="21">
    <source>
        <dbReference type="PROSITE" id="PS50927"/>
    </source>
</evidence>
<dbReference type="PANTHER" id="PTHR47974">
    <property type="entry name" value="OS07G0415500 PROTEIN"/>
    <property type="match status" value="1"/>
</dbReference>
<keyword evidence="11" id="KW-1133">Transmembrane helix</keyword>
<dbReference type="Pfam" id="PF00069">
    <property type="entry name" value="Pkinase"/>
    <property type="match status" value="1"/>
</dbReference>
<evidence type="ECO:0000256" key="12">
    <source>
        <dbReference type="ARBA" id="ARBA00023136"/>
    </source>
</evidence>
<dbReference type="Proteomes" id="UP000007306">
    <property type="component" value="Chromosome 6"/>
</dbReference>
<evidence type="ECO:0000256" key="16">
    <source>
        <dbReference type="ARBA" id="ARBA00047899"/>
    </source>
</evidence>
<evidence type="ECO:0000256" key="11">
    <source>
        <dbReference type="ARBA" id="ARBA00022989"/>
    </source>
</evidence>
<name>I1PZU0_ORYGL</name>
<dbReference type="OMA" id="NSICRYR"/>
<dbReference type="GO" id="GO:0016020">
    <property type="term" value="C:membrane"/>
    <property type="evidence" value="ECO:0007669"/>
    <property type="project" value="UniProtKB-SubCell"/>
</dbReference>
<feature type="domain" description="Protein kinase" evidence="20">
    <location>
        <begin position="346"/>
        <end position="630"/>
    </location>
</feature>
<evidence type="ECO:0000256" key="10">
    <source>
        <dbReference type="ARBA" id="ARBA00022840"/>
    </source>
</evidence>
<dbReference type="InterPro" id="IPR011009">
    <property type="entry name" value="Kinase-like_dom_sf"/>
</dbReference>
<dbReference type="InterPro" id="IPR000719">
    <property type="entry name" value="Prot_kinase_dom"/>
</dbReference>
<evidence type="ECO:0000256" key="3">
    <source>
        <dbReference type="ARBA" id="ARBA00022527"/>
    </source>
</evidence>
<dbReference type="Pfam" id="PF01453">
    <property type="entry name" value="B_lectin"/>
    <property type="match status" value="1"/>
</dbReference>
<dbReference type="GO" id="GO:0005524">
    <property type="term" value="F:ATP binding"/>
    <property type="evidence" value="ECO:0007669"/>
    <property type="project" value="UniProtKB-UniRule"/>
</dbReference>
<keyword evidence="6" id="KW-0812">Transmembrane</keyword>
<proteinExistence type="predicted"/>
<reference evidence="22 23" key="2">
    <citation type="submission" date="2018-04" db="EMBL/GenBank/DDBJ databases">
        <title>OglaRS2 (Oryza glaberrima Reference Sequence Version 2).</title>
        <authorList>
            <person name="Zhang J."/>
            <person name="Kudrna D."/>
            <person name="Lee S."/>
            <person name="Talag J."/>
            <person name="Rajasekar S."/>
            <person name="Wing R.A."/>
        </authorList>
    </citation>
    <scope>NUCLEOTIDE SEQUENCE [LARGE SCALE GENOMIC DNA]</scope>
    <source>
        <strain evidence="22 23">cv. IRGC 96717</strain>
    </source>
</reference>
<dbReference type="GO" id="GO:0051707">
    <property type="term" value="P:response to other organism"/>
    <property type="evidence" value="ECO:0007669"/>
    <property type="project" value="UniProtKB-ARBA"/>
</dbReference>
<dbReference type="SMART" id="SM00108">
    <property type="entry name" value="B_lectin"/>
    <property type="match status" value="1"/>
</dbReference>
<dbReference type="PROSITE" id="PS00107">
    <property type="entry name" value="PROTEIN_KINASE_ATP"/>
    <property type="match status" value="1"/>
</dbReference>
<evidence type="ECO:0000259" key="20">
    <source>
        <dbReference type="PROSITE" id="PS50011"/>
    </source>
</evidence>